<feature type="chain" id="PRO_5019046375" evidence="1">
    <location>
        <begin position="29"/>
        <end position="213"/>
    </location>
</feature>
<comment type="caution">
    <text evidence="2">The sequence shown here is derived from an EMBL/GenBank/DDBJ whole genome shotgun (WGS) entry which is preliminary data.</text>
</comment>
<accession>A0A415GLT8</accession>
<dbReference type="OrthoDB" id="1096383at2"/>
<dbReference type="Proteomes" id="UP000286598">
    <property type="component" value="Unassembled WGS sequence"/>
</dbReference>
<evidence type="ECO:0000256" key="1">
    <source>
        <dbReference type="SAM" id="SignalP"/>
    </source>
</evidence>
<dbReference type="Gene3D" id="3.10.50.40">
    <property type="match status" value="1"/>
</dbReference>
<keyword evidence="1" id="KW-0732">Signal</keyword>
<dbReference type="InterPro" id="IPR032252">
    <property type="entry name" value="DUF4827"/>
</dbReference>
<keyword evidence="3" id="KW-1185">Reference proteome</keyword>
<name>A0A415GLT8_9BACT</name>
<sequence length="213" mass="23949">MKKQLNLIIMTLLAVVTLASCSDSVTYADLKKKERNAINRYISNQKIQKISEAKFEKQGFTTDTTKNEYVLFESNGVYMQIVRKGEGASLKPGETATVLCRFKEYNILEGDSALQLTNILQYNWQVDKMTVKNTSGTFTASFISGESLMYNRYSSQAVPSGWLVPLTYINLGRIPKGEEIAKVRLIVPHTQGQSDASKNVYPCLYEITYALGR</sequence>
<dbReference type="PROSITE" id="PS51257">
    <property type="entry name" value="PROKAR_LIPOPROTEIN"/>
    <property type="match status" value="1"/>
</dbReference>
<dbReference type="InterPro" id="IPR046357">
    <property type="entry name" value="PPIase_dom_sf"/>
</dbReference>
<protein>
    <submittedName>
        <fullName evidence="2">DUF4827 domain-containing protein</fullName>
    </submittedName>
</protein>
<reference evidence="2 3" key="1">
    <citation type="submission" date="2018-08" db="EMBL/GenBank/DDBJ databases">
        <title>A genome reference for cultivated species of the human gut microbiota.</title>
        <authorList>
            <person name="Zou Y."/>
            <person name="Xue W."/>
            <person name="Luo G."/>
        </authorList>
    </citation>
    <scope>NUCLEOTIDE SEQUENCE [LARGE SCALE GENOMIC DNA]</scope>
    <source>
        <strain evidence="2 3">AF42-9</strain>
    </source>
</reference>
<feature type="signal peptide" evidence="1">
    <location>
        <begin position="1"/>
        <end position="28"/>
    </location>
</feature>
<evidence type="ECO:0000313" key="2">
    <source>
        <dbReference type="EMBL" id="RHK50331.1"/>
    </source>
</evidence>
<gene>
    <name evidence="2" type="ORF">DW060_07515</name>
</gene>
<evidence type="ECO:0000313" key="3">
    <source>
        <dbReference type="Proteomes" id="UP000286598"/>
    </source>
</evidence>
<dbReference type="GO" id="GO:0003755">
    <property type="term" value="F:peptidyl-prolyl cis-trans isomerase activity"/>
    <property type="evidence" value="ECO:0007669"/>
    <property type="project" value="InterPro"/>
</dbReference>
<organism evidence="2 3">
    <name type="scientific">Leyella stercorea</name>
    <dbReference type="NCBI Taxonomy" id="363265"/>
    <lineage>
        <taxon>Bacteria</taxon>
        <taxon>Pseudomonadati</taxon>
        <taxon>Bacteroidota</taxon>
        <taxon>Bacteroidia</taxon>
        <taxon>Bacteroidales</taxon>
        <taxon>Prevotellaceae</taxon>
        <taxon>Leyella</taxon>
    </lineage>
</organism>
<dbReference type="AlphaFoldDB" id="A0A415GLT8"/>
<dbReference type="EMBL" id="QRNO01000032">
    <property type="protein sequence ID" value="RHK50331.1"/>
    <property type="molecule type" value="Genomic_DNA"/>
</dbReference>
<proteinExistence type="predicted"/>
<dbReference type="Pfam" id="PF16109">
    <property type="entry name" value="DUF4827"/>
    <property type="match status" value="1"/>
</dbReference>